<dbReference type="GO" id="GO:0016829">
    <property type="term" value="F:lyase activity"/>
    <property type="evidence" value="ECO:0007669"/>
    <property type="project" value="InterPro"/>
</dbReference>
<dbReference type="AlphaFoldDB" id="A0A2V3VC35"/>
<evidence type="ECO:0000313" key="4">
    <source>
        <dbReference type="EMBL" id="PXW78411.1"/>
    </source>
</evidence>
<sequence>MSDVLSENRRTGARAAEASEEERRLPLIGADHEPRPDLIDTDGARTNGPKQLVRVENDRGLSLTESLVHYFYRLTWRTPLHKLRLKGRSPLRLLAAPDDPFPGDARRGKAIRAGFFQIAGQRIELAKLNFATLQAPPEALDYIHSFAWLRDLAAAAPRETCVPIAEKLVDAWLDAHLETVADPAWRADLAARRILNCAAHAPLILSSSDLVYRSRVLRNFASTARHLDHVADKAPEGLARVTAWAGVVGASLLLPDGEPRRIFGEAGLKRAIEGFMGEDGGALSRSPMAQIEAIQVLSMLRAVYAARNELLSPIVELALGRAVPALQGLTHHDGSLGSWQGAPGISAEKMATLIRASGIRARPLRDARHWGYQRVPAGRTVVLVDAGTPAIARHAVMGCASTLAFEMSHGPHRLIVNCGGASAVQPDMPPELAKGLRATAAHSTLCLDDTNSTSVLPKGQLGKGVGLVELDRRDSDDAARLDMTHDGYAKRYGLIHRRLLVLRSDGRELRGEDVLLPLTSSGLKRGFGRSKHGDVPFAIRFHLGVDVEAHLATDGWGVFLRVADGSLWQFRSAASKVTLEESLWVDENGQIRPSQQIVMSGTASVGGGNYGWLIKQMG</sequence>
<dbReference type="Proteomes" id="UP000248014">
    <property type="component" value="Unassembled WGS sequence"/>
</dbReference>
<feature type="region of interest" description="Disordered" evidence="2">
    <location>
        <begin position="1"/>
        <end position="24"/>
    </location>
</feature>
<evidence type="ECO:0000313" key="5">
    <source>
        <dbReference type="Proteomes" id="UP000248014"/>
    </source>
</evidence>
<dbReference type="Gene3D" id="2.70.98.70">
    <property type="match status" value="1"/>
</dbReference>
<dbReference type="RefSeq" id="WP_110297512.1">
    <property type="nucleotide sequence ID" value="NZ_QJJM01000002.1"/>
</dbReference>
<dbReference type="OrthoDB" id="9787373at2"/>
<dbReference type="Gene3D" id="1.50.10.100">
    <property type="entry name" value="Chondroitin AC/alginate lyase"/>
    <property type="match status" value="1"/>
</dbReference>
<keyword evidence="5" id="KW-1185">Reference proteome</keyword>
<dbReference type="Pfam" id="PF07940">
    <property type="entry name" value="Hepar_II_III_C"/>
    <property type="match status" value="1"/>
</dbReference>
<dbReference type="InterPro" id="IPR008929">
    <property type="entry name" value="Chondroitin_lyas"/>
</dbReference>
<proteinExistence type="predicted"/>
<comment type="caution">
    <text evidence="4">The sequence shown here is derived from an EMBL/GenBank/DDBJ whole genome shotgun (WGS) entry which is preliminary data.</text>
</comment>
<accession>A0A2V3VC35</accession>
<name>A0A2V3VC35_9SPHN</name>
<evidence type="ECO:0000259" key="3">
    <source>
        <dbReference type="Pfam" id="PF07940"/>
    </source>
</evidence>
<feature type="domain" description="Heparinase II/III-like C-terminal" evidence="3">
    <location>
        <begin position="361"/>
        <end position="612"/>
    </location>
</feature>
<dbReference type="InterPro" id="IPR012480">
    <property type="entry name" value="Hepar_II_III_C"/>
</dbReference>
<gene>
    <name evidence="4" type="ORF">C7451_10281</name>
</gene>
<dbReference type="GO" id="GO:0030313">
    <property type="term" value="C:cell envelope"/>
    <property type="evidence" value="ECO:0007669"/>
    <property type="project" value="UniProtKB-SubCell"/>
</dbReference>
<protein>
    <submittedName>
        <fullName evidence="4">Putative heparinase superfamily protein</fullName>
    </submittedName>
</protein>
<evidence type="ECO:0000256" key="1">
    <source>
        <dbReference type="ARBA" id="ARBA00004196"/>
    </source>
</evidence>
<evidence type="ECO:0000256" key="2">
    <source>
        <dbReference type="SAM" id="MobiDB-lite"/>
    </source>
</evidence>
<comment type="subcellular location">
    <subcellularLocation>
        <location evidence="1">Cell envelope</location>
    </subcellularLocation>
</comment>
<reference evidence="4 5" key="1">
    <citation type="submission" date="2018-05" db="EMBL/GenBank/DDBJ databases">
        <title>Genomic Encyclopedia of Type Strains, Phase IV (KMG-IV): sequencing the most valuable type-strain genomes for metagenomic binning, comparative biology and taxonomic classification.</title>
        <authorList>
            <person name="Goeker M."/>
        </authorList>
    </citation>
    <scope>NUCLEOTIDE SEQUENCE [LARGE SCALE GENOMIC DNA]</scope>
    <source>
        <strain evidence="4 5">DSM 3183</strain>
    </source>
</reference>
<feature type="compositionally biased region" description="Basic and acidic residues" evidence="2">
    <location>
        <begin position="1"/>
        <end position="10"/>
    </location>
</feature>
<organism evidence="4 5">
    <name type="scientific">Blastomonas natatoria</name>
    <dbReference type="NCBI Taxonomy" id="34015"/>
    <lineage>
        <taxon>Bacteria</taxon>
        <taxon>Pseudomonadati</taxon>
        <taxon>Pseudomonadota</taxon>
        <taxon>Alphaproteobacteria</taxon>
        <taxon>Sphingomonadales</taxon>
        <taxon>Sphingomonadaceae</taxon>
        <taxon>Blastomonas</taxon>
    </lineage>
</organism>
<dbReference type="EMBL" id="QJJM01000002">
    <property type="protein sequence ID" value="PXW78411.1"/>
    <property type="molecule type" value="Genomic_DNA"/>
</dbReference>